<protein>
    <recommendedName>
        <fullName evidence="2">DUF305 domain-containing protein</fullName>
    </recommendedName>
</protein>
<dbReference type="PANTHER" id="PTHR36933">
    <property type="entry name" value="SLL0788 PROTEIN"/>
    <property type="match status" value="1"/>
</dbReference>
<evidence type="ECO:0000256" key="1">
    <source>
        <dbReference type="SAM" id="SignalP"/>
    </source>
</evidence>
<dbReference type="Proteomes" id="UP000010478">
    <property type="component" value="Chromosome"/>
</dbReference>
<dbReference type="STRING" id="179408.Osc7112_3959"/>
<dbReference type="Gene3D" id="1.20.1260.10">
    <property type="match status" value="2"/>
</dbReference>
<dbReference type="EMBL" id="CP003614">
    <property type="protein sequence ID" value="AFZ08296.1"/>
    <property type="molecule type" value="Genomic_DNA"/>
</dbReference>
<dbReference type="RefSeq" id="WP_015177545.1">
    <property type="nucleotide sequence ID" value="NC_019729.1"/>
</dbReference>
<dbReference type="PANTHER" id="PTHR36933:SF1">
    <property type="entry name" value="SLL0788 PROTEIN"/>
    <property type="match status" value="1"/>
</dbReference>
<evidence type="ECO:0000313" key="4">
    <source>
        <dbReference type="Proteomes" id="UP000010478"/>
    </source>
</evidence>
<organism evidence="3 4">
    <name type="scientific">Phormidium nigroviride PCC 7112</name>
    <dbReference type="NCBI Taxonomy" id="179408"/>
    <lineage>
        <taxon>Bacteria</taxon>
        <taxon>Bacillati</taxon>
        <taxon>Cyanobacteriota</taxon>
        <taxon>Cyanophyceae</taxon>
        <taxon>Oscillatoriophycideae</taxon>
        <taxon>Oscillatoriales</taxon>
        <taxon>Oscillatoriaceae</taxon>
        <taxon>Phormidium</taxon>
    </lineage>
</organism>
<evidence type="ECO:0000259" key="2">
    <source>
        <dbReference type="Pfam" id="PF03713"/>
    </source>
</evidence>
<keyword evidence="1" id="KW-0732">Signal</keyword>
<gene>
    <name evidence="3" type="ORF">Osc7112_3959</name>
</gene>
<keyword evidence="4" id="KW-1185">Reference proteome</keyword>
<evidence type="ECO:0000313" key="3">
    <source>
        <dbReference type="EMBL" id="AFZ08296.1"/>
    </source>
</evidence>
<dbReference type="InterPro" id="IPR012347">
    <property type="entry name" value="Ferritin-like"/>
</dbReference>
<dbReference type="AlphaFoldDB" id="K9VK09"/>
<dbReference type="eggNOG" id="COG3544">
    <property type="taxonomic scope" value="Bacteria"/>
</dbReference>
<dbReference type="PROSITE" id="PS51257">
    <property type="entry name" value="PROKAR_LIPOPROTEIN"/>
    <property type="match status" value="1"/>
</dbReference>
<name>K9VK09_9CYAN</name>
<sequence precursor="true">MKPISLKTGFAALILTATAALTSGVVAACSKASSSETQAPNVTAATEANNKQDVAQGGGMGGMNPGMNHGMNHNMSMDLGPADADYDLRFIDGMTVHHQGAVNMAKEVLNKSKRPEMKKLANNIIAAQNREINQMKEWRKTWYPKASSTPMAYHGPMGHMMAMTPEQMQSMMMSMDLGAADDKFDLRFINAMIPHHEGALVMAQDALKKSKRPEMKKLSQEILTSQKQEIEQMKQWRQAWYKQ</sequence>
<reference evidence="3 4" key="1">
    <citation type="submission" date="2012-05" db="EMBL/GenBank/DDBJ databases">
        <title>Finished chromosome of genome of Oscillatoria sp. PCC 7112.</title>
        <authorList>
            <consortium name="US DOE Joint Genome Institute"/>
            <person name="Gugger M."/>
            <person name="Coursin T."/>
            <person name="Rippka R."/>
            <person name="Tandeau De Marsac N."/>
            <person name="Huntemann M."/>
            <person name="Wei C.-L."/>
            <person name="Han J."/>
            <person name="Detter J.C."/>
            <person name="Han C."/>
            <person name="Tapia R."/>
            <person name="Davenport K."/>
            <person name="Daligault H."/>
            <person name="Erkkila T."/>
            <person name="Gu W."/>
            <person name="Munk A.C.C."/>
            <person name="Teshima H."/>
            <person name="Xu Y."/>
            <person name="Chain P."/>
            <person name="Chen A."/>
            <person name="Krypides N."/>
            <person name="Mavromatis K."/>
            <person name="Markowitz V."/>
            <person name="Szeto E."/>
            <person name="Ivanova N."/>
            <person name="Mikhailova N."/>
            <person name="Ovchinnikova G."/>
            <person name="Pagani I."/>
            <person name="Pati A."/>
            <person name="Goodwin L."/>
            <person name="Peters L."/>
            <person name="Pitluck S."/>
            <person name="Woyke T."/>
            <person name="Kerfeld C."/>
        </authorList>
    </citation>
    <scope>NUCLEOTIDE SEQUENCE [LARGE SCALE GENOMIC DNA]</scope>
    <source>
        <strain evidence="3 4">PCC 7112</strain>
    </source>
</reference>
<proteinExistence type="predicted"/>
<feature type="signal peptide" evidence="1">
    <location>
        <begin position="1"/>
        <end position="27"/>
    </location>
</feature>
<dbReference type="Pfam" id="PF03713">
    <property type="entry name" value="DUF305"/>
    <property type="match status" value="1"/>
</dbReference>
<accession>K9VK09</accession>
<dbReference type="KEGG" id="oni:Osc7112_3959"/>
<dbReference type="InterPro" id="IPR005183">
    <property type="entry name" value="DUF305_CopM-like"/>
</dbReference>
<feature type="chain" id="PRO_5003936923" description="DUF305 domain-containing protein" evidence="1">
    <location>
        <begin position="28"/>
        <end position="243"/>
    </location>
</feature>
<dbReference type="OrthoDB" id="517560at2"/>
<dbReference type="HOGENOM" id="CLU_074343_2_0_3"/>
<feature type="domain" description="DUF305" evidence="2">
    <location>
        <begin position="87"/>
        <end position="236"/>
    </location>
</feature>